<dbReference type="EMBL" id="LATX01000216">
    <property type="protein sequence ID" value="KTB46912.1"/>
    <property type="molecule type" value="Genomic_DNA"/>
</dbReference>
<feature type="region of interest" description="Disordered" evidence="1">
    <location>
        <begin position="373"/>
        <end position="394"/>
    </location>
</feature>
<feature type="compositionally biased region" description="Polar residues" evidence="1">
    <location>
        <begin position="380"/>
        <end position="390"/>
    </location>
</feature>
<evidence type="ECO:0000313" key="3">
    <source>
        <dbReference type="Proteomes" id="UP000054988"/>
    </source>
</evidence>
<name>A0A0W0GEC8_MONRR</name>
<sequence length="663" mass="75278">MGPTQTESCLRGEHRPLESYRRVLSNVKRMVERTNSVQEATSALVSREVLSKREWESLLRLCLQSQDPHSAELALDLMKETGTEVTETHINTVLECHVEQADHVGFENSLERHVTGVPTEDQRHLHIKVHLNASPPETIPTAALSILHDYENQLAPPAIQSYSKVIKHLFSVPTATAQAHAWDLFSHMRYIAHPDLDTVMYTQMIRACASFYTASRQAEPERALDLWHEMTVEKRHKPTTGAYNAVILACARSGRKSYVNEAFRLAKEMLDSNRDAYGRPAYAPDLGTFKALLEGAKRIGDLARVRWILAEMIGGKSMLKVDDEVMIHVFHGYAAYKVPFKRSLAKLVEVPEKEQGVEATDAVATSEEAEKMQAEGVGTSAVTGKTTPTFTHIPPQSRHEVLTEVDALFYRIQQETKSDQEISDNAFGFGSKFDQVQVSVKLLNSYLSVHYRHNSLERSRELFWSLYDELGAEHDARSYVEAMERCAISQMIERRVAKAFAEEIMKKWKEVQPRAKARVIERLHTAYIKVLTVTNQVDAALAHLRAFVAQYPPSALRDPHSIEKPHYRSTRVSLVGSRPLVRISSSAEVPDDGVPPLLTWSDLEVLHHRLIVWGNRDKDLGYIKYVCKAYEWALRVRRDEAVRKKPVEDKKSKSLDQESQDEQ</sequence>
<evidence type="ECO:0008006" key="4">
    <source>
        <dbReference type="Google" id="ProtNLM"/>
    </source>
</evidence>
<protein>
    <recommendedName>
        <fullName evidence="4">Pentatricopeptide repeat-containing protein</fullName>
    </recommendedName>
</protein>
<dbReference type="Proteomes" id="UP000054988">
    <property type="component" value="Unassembled WGS sequence"/>
</dbReference>
<dbReference type="InterPro" id="IPR011990">
    <property type="entry name" value="TPR-like_helical_dom_sf"/>
</dbReference>
<dbReference type="AlphaFoldDB" id="A0A0W0GEC8"/>
<feature type="compositionally biased region" description="Basic and acidic residues" evidence="1">
    <location>
        <begin position="643"/>
        <end position="656"/>
    </location>
</feature>
<reference evidence="2 3" key="1">
    <citation type="submission" date="2015-12" db="EMBL/GenBank/DDBJ databases">
        <title>Draft genome sequence of Moniliophthora roreri, the causal agent of frosty pod rot of cacao.</title>
        <authorList>
            <person name="Aime M.C."/>
            <person name="Diaz-Valderrama J.R."/>
            <person name="Kijpornyongpan T."/>
            <person name="Phillips-Mora W."/>
        </authorList>
    </citation>
    <scope>NUCLEOTIDE SEQUENCE [LARGE SCALE GENOMIC DNA]</scope>
    <source>
        <strain evidence="2 3">MCA 2952</strain>
    </source>
</reference>
<dbReference type="PANTHER" id="PTHR47938">
    <property type="entry name" value="RESPIRATORY COMPLEX I CHAPERONE (CIA84), PUTATIVE (AFU_ORTHOLOGUE AFUA_2G06020)-RELATED"/>
    <property type="match status" value="1"/>
</dbReference>
<organism evidence="2 3">
    <name type="scientific">Moniliophthora roreri</name>
    <name type="common">Frosty pod rot fungus</name>
    <name type="synonym">Monilia roreri</name>
    <dbReference type="NCBI Taxonomy" id="221103"/>
    <lineage>
        <taxon>Eukaryota</taxon>
        <taxon>Fungi</taxon>
        <taxon>Dikarya</taxon>
        <taxon>Basidiomycota</taxon>
        <taxon>Agaricomycotina</taxon>
        <taxon>Agaricomycetes</taxon>
        <taxon>Agaricomycetidae</taxon>
        <taxon>Agaricales</taxon>
        <taxon>Marasmiineae</taxon>
        <taxon>Marasmiaceae</taxon>
        <taxon>Moniliophthora</taxon>
    </lineage>
</organism>
<dbReference type="eggNOG" id="ENOG502RXM5">
    <property type="taxonomic scope" value="Eukaryota"/>
</dbReference>
<dbReference type="PANTHER" id="PTHR47938:SF35">
    <property type="entry name" value="PENTATRICOPEPTIDE REPEAT-CONTAINING PROTEIN 4, MITOCHONDRIAL-RELATED"/>
    <property type="match status" value="1"/>
</dbReference>
<proteinExistence type="predicted"/>
<accession>A0A0W0GEC8</accession>
<evidence type="ECO:0000313" key="2">
    <source>
        <dbReference type="EMBL" id="KTB46912.1"/>
    </source>
</evidence>
<dbReference type="Gene3D" id="1.25.40.10">
    <property type="entry name" value="Tetratricopeptide repeat domain"/>
    <property type="match status" value="1"/>
</dbReference>
<dbReference type="GO" id="GO:0003729">
    <property type="term" value="F:mRNA binding"/>
    <property type="evidence" value="ECO:0007669"/>
    <property type="project" value="TreeGrafter"/>
</dbReference>
<comment type="caution">
    <text evidence="2">The sequence shown here is derived from an EMBL/GenBank/DDBJ whole genome shotgun (WGS) entry which is preliminary data.</text>
</comment>
<feature type="region of interest" description="Disordered" evidence="1">
    <location>
        <begin position="643"/>
        <end position="663"/>
    </location>
</feature>
<evidence type="ECO:0000256" key="1">
    <source>
        <dbReference type="SAM" id="MobiDB-lite"/>
    </source>
</evidence>
<gene>
    <name evidence="2" type="ORF">WG66_545</name>
</gene>